<feature type="domain" description="DM13" evidence="3">
    <location>
        <begin position="65"/>
        <end position="157"/>
    </location>
</feature>
<dbReference type="PROSITE" id="PS51549">
    <property type="entry name" value="DM13"/>
    <property type="match status" value="2"/>
</dbReference>
<protein>
    <submittedName>
        <fullName evidence="4">DM13 domain-containing protein</fullName>
    </submittedName>
</protein>
<accession>A0ABU6MHK6</accession>
<evidence type="ECO:0000313" key="5">
    <source>
        <dbReference type="Proteomes" id="UP001341444"/>
    </source>
</evidence>
<dbReference type="InterPro" id="IPR019545">
    <property type="entry name" value="DM13_domain"/>
</dbReference>
<feature type="signal peptide" evidence="2">
    <location>
        <begin position="1"/>
        <end position="19"/>
    </location>
</feature>
<dbReference type="RefSeq" id="WP_066271053.1">
    <property type="nucleotide sequence ID" value="NZ_JARMAB010000013.1"/>
</dbReference>
<dbReference type="Proteomes" id="UP001341444">
    <property type="component" value="Unassembled WGS sequence"/>
</dbReference>
<sequence length="257" mass="27602">MNKKLGAIFLMLTMILILAACGNGQMKSKSAQSSASSLMTSKMKNSSMDSSMSTSENGSMATLTGNFSGENGKMVSGMVKVSDDKLMLTHFKTSEGPDLHVYLTKDGDVTTGISISKIDLKNPEQTFSLNGVNPKEYNTVVIYCNKAHVAFGAAKLMDVSMDVSGQFKGDNQKNVSGTATVTNTTLKLSNFKTSEGPDLHVYLTKDGDATTGKSISKIDLKNPEQTFSLNGVNPKEYNTVIIYCNKAHVVFGEAKLM</sequence>
<evidence type="ECO:0000259" key="3">
    <source>
        <dbReference type="PROSITE" id="PS51549"/>
    </source>
</evidence>
<evidence type="ECO:0000313" key="4">
    <source>
        <dbReference type="EMBL" id="MED1203496.1"/>
    </source>
</evidence>
<gene>
    <name evidence="4" type="ORF">P4T90_10450</name>
</gene>
<dbReference type="PROSITE" id="PS51257">
    <property type="entry name" value="PROKAR_LIPOPROTEIN"/>
    <property type="match status" value="1"/>
</dbReference>
<keyword evidence="2" id="KW-0732">Signal</keyword>
<reference evidence="4 5" key="1">
    <citation type="submission" date="2023-03" db="EMBL/GenBank/DDBJ databases">
        <title>Bacillus Genome Sequencing.</title>
        <authorList>
            <person name="Dunlap C."/>
        </authorList>
    </citation>
    <scope>NUCLEOTIDE SEQUENCE [LARGE SCALE GENOMIC DNA]</scope>
    <source>
        <strain evidence="4 5">B-23453</strain>
    </source>
</reference>
<dbReference type="Pfam" id="PF10517">
    <property type="entry name" value="DM13"/>
    <property type="match status" value="2"/>
</dbReference>
<organism evidence="4 5">
    <name type="scientific">Heyndrickxia acidicola</name>
    <dbReference type="NCBI Taxonomy" id="209389"/>
    <lineage>
        <taxon>Bacteria</taxon>
        <taxon>Bacillati</taxon>
        <taxon>Bacillota</taxon>
        <taxon>Bacilli</taxon>
        <taxon>Bacillales</taxon>
        <taxon>Bacillaceae</taxon>
        <taxon>Heyndrickxia</taxon>
    </lineage>
</organism>
<comment type="caution">
    <text evidence="4">The sequence shown here is derived from an EMBL/GenBank/DDBJ whole genome shotgun (WGS) entry which is preliminary data.</text>
</comment>
<dbReference type="EMBL" id="JARMAB010000013">
    <property type="protein sequence ID" value="MED1203496.1"/>
    <property type="molecule type" value="Genomic_DNA"/>
</dbReference>
<proteinExistence type="predicted"/>
<evidence type="ECO:0000256" key="2">
    <source>
        <dbReference type="SAM" id="SignalP"/>
    </source>
</evidence>
<feature type="domain" description="DM13" evidence="3">
    <location>
        <begin position="165"/>
        <end position="257"/>
    </location>
</feature>
<feature type="region of interest" description="Disordered" evidence="1">
    <location>
        <begin position="32"/>
        <end position="60"/>
    </location>
</feature>
<feature type="chain" id="PRO_5046512283" evidence="2">
    <location>
        <begin position="20"/>
        <end position="257"/>
    </location>
</feature>
<keyword evidence="5" id="KW-1185">Reference proteome</keyword>
<name>A0ABU6MHK6_9BACI</name>
<evidence type="ECO:0000256" key="1">
    <source>
        <dbReference type="SAM" id="MobiDB-lite"/>
    </source>
</evidence>